<dbReference type="AlphaFoldDB" id="A0A0E9PAK0"/>
<dbReference type="InterPro" id="IPR015425">
    <property type="entry name" value="FH2_Formin"/>
</dbReference>
<sequence>MHLGNNVNKTGLLHCVGFTPPSTFLKITDEKGLWHLMSLFEYEMQLVSVT</sequence>
<accession>A0A0E9PAK0</accession>
<evidence type="ECO:0000313" key="2">
    <source>
        <dbReference type="EMBL" id="JAH00858.1"/>
    </source>
</evidence>
<reference evidence="2" key="2">
    <citation type="journal article" date="2015" name="Fish Shellfish Immunol.">
        <title>Early steps in the European eel (Anguilla anguilla)-Vibrio vulnificus interaction in the gills: Role of the RtxA13 toxin.</title>
        <authorList>
            <person name="Callol A."/>
            <person name="Pajuelo D."/>
            <person name="Ebbesson L."/>
            <person name="Teles M."/>
            <person name="MacKenzie S."/>
            <person name="Amaro C."/>
        </authorList>
    </citation>
    <scope>NUCLEOTIDE SEQUENCE</scope>
</reference>
<evidence type="ECO:0000259" key="1">
    <source>
        <dbReference type="PROSITE" id="PS51444"/>
    </source>
</evidence>
<protein>
    <recommendedName>
        <fullName evidence="1">FH2 domain-containing protein</fullName>
    </recommendedName>
</protein>
<organism evidence="2">
    <name type="scientific">Anguilla anguilla</name>
    <name type="common">European freshwater eel</name>
    <name type="synonym">Muraena anguilla</name>
    <dbReference type="NCBI Taxonomy" id="7936"/>
    <lineage>
        <taxon>Eukaryota</taxon>
        <taxon>Metazoa</taxon>
        <taxon>Chordata</taxon>
        <taxon>Craniata</taxon>
        <taxon>Vertebrata</taxon>
        <taxon>Euteleostomi</taxon>
        <taxon>Actinopterygii</taxon>
        <taxon>Neopterygii</taxon>
        <taxon>Teleostei</taxon>
        <taxon>Anguilliformes</taxon>
        <taxon>Anguillidae</taxon>
        <taxon>Anguilla</taxon>
    </lineage>
</organism>
<reference evidence="2" key="1">
    <citation type="submission" date="2014-11" db="EMBL/GenBank/DDBJ databases">
        <authorList>
            <person name="Amaro Gonzalez C."/>
        </authorList>
    </citation>
    <scope>NUCLEOTIDE SEQUENCE</scope>
</reference>
<dbReference type="PROSITE" id="PS51444">
    <property type="entry name" value="FH2"/>
    <property type="match status" value="1"/>
</dbReference>
<proteinExistence type="predicted"/>
<name>A0A0E9PAK0_ANGAN</name>
<dbReference type="EMBL" id="GBXM01070701">
    <property type="protein sequence ID" value="JAH37876.1"/>
    <property type="molecule type" value="Transcribed_RNA"/>
</dbReference>
<feature type="domain" description="FH2" evidence="1">
    <location>
        <begin position="1"/>
        <end position="50"/>
    </location>
</feature>
<dbReference type="EMBL" id="GBXM01107719">
    <property type="protein sequence ID" value="JAH00858.1"/>
    <property type="molecule type" value="Transcribed_RNA"/>
</dbReference>